<dbReference type="HOGENOM" id="CLU_029499_5_0_5"/>
<dbReference type="PATRIC" id="fig|565050.3.peg.1192"/>
<dbReference type="OrthoDB" id="9814110at2"/>
<keyword evidence="2" id="KW-0548">Nucleotidyltransferase</keyword>
<dbReference type="Pfam" id="PF12804">
    <property type="entry name" value="NTP_transf_3"/>
    <property type="match status" value="1"/>
</dbReference>
<dbReference type="EMBL" id="CP001340">
    <property type="protein sequence ID" value="ACL94675.1"/>
    <property type="molecule type" value="Genomic_DNA"/>
</dbReference>
<dbReference type="InterPro" id="IPR050065">
    <property type="entry name" value="GlmU-like"/>
</dbReference>
<dbReference type="GeneID" id="7333603"/>
<keyword evidence="3" id="KW-0460">Magnesium</keyword>
<dbReference type="PhylomeDB" id="A0A0H3C7D9"/>
<dbReference type="AlphaFoldDB" id="A0A0H3C7D9"/>
<dbReference type="SMR" id="A0A0H3C7D9"/>
<dbReference type="GO" id="GO:0016779">
    <property type="term" value="F:nucleotidyltransferase activity"/>
    <property type="evidence" value="ECO:0007669"/>
    <property type="project" value="UniProtKB-KW"/>
</dbReference>
<name>A0A0H3C7D9_CAUVN</name>
<keyword evidence="6" id="KW-1185">Reference proteome</keyword>
<dbReference type="PANTHER" id="PTHR43584:SF8">
    <property type="entry name" value="N-ACETYLMURAMATE ALPHA-1-PHOSPHATE URIDYLYLTRANSFERASE"/>
    <property type="match status" value="1"/>
</dbReference>
<feature type="domain" description="MobA-like NTP transferase" evidence="4">
    <location>
        <begin position="7"/>
        <end position="137"/>
    </location>
</feature>
<evidence type="ECO:0000313" key="6">
    <source>
        <dbReference type="Proteomes" id="UP000001364"/>
    </source>
</evidence>
<dbReference type="SUPFAM" id="SSF53448">
    <property type="entry name" value="Nucleotide-diphospho-sugar transferases"/>
    <property type="match status" value="1"/>
</dbReference>
<dbReference type="Proteomes" id="UP000001364">
    <property type="component" value="Chromosome"/>
</dbReference>
<dbReference type="Gene3D" id="3.90.550.10">
    <property type="entry name" value="Spore Coat Polysaccharide Biosynthesis Protein SpsA, Chain A"/>
    <property type="match status" value="1"/>
</dbReference>
<dbReference type="KEGG" id="ccs:CCNA_01210"/>
<dbReference type="PANTHER" id="PTHR43584">
    <property type="entry name" value="NUCLEOTIDYL TRANSFERASE"/>
    <property type="match status" value="1"/>
</dbReference>
<reference evidence="5 6" key="1">
    <citation type="journal article" date="2010" name="J. Bacteriol.">
        <title>The genetic basis of laboratory adaptation in Caulobacter crescentus.</title>
        <authorList>
            <person name="Marks M.E."/>
            <person name="Castro-Rojas C.M."/>
            <person name="Teiling C."/>
            <person name="Du L."/>
            <person name="Kapatral V."/>
            <person name="Walunas T.L."/>
            <person name="Crosson S."/>
        </authorList>
    </citation>
    <scope>NUCLEOTIDE SEQUENCE [LARGE SCALE GENOMIC DNA]</scope>
    <source>
        <strain evidence="6">NA1000 / CB15N</strain>
    </source>
</reference>
<dbReference type="CDD" id="cd02523">
    <property type="entry name" value="PC_cytidylyltransferase"/>
    <property type="match status" value="1"/>
</dbReference>
<protein>
    <submittedName>
        <fullName evidence="5">Nucleotidyltransferase family protein</fullName>
    </submittedName>
</protein>
<gene>
    <name evidence="5" type="ordered locus">CCNA_01210</name>
</gene>
<proteinExistence type="predicted"/>
<evidence type="ECO:0000313" key="5">
    <source>
        <dbReference type="EMBL" id="ACL94675.1"/>
    </source>
</evidence>
<evidence type="ECO:0000256" key="1">
    <source>
        <dbReference type="ARBA" id="ARBA00022679"/>
    </source>
</evidence>
<keyword evidence="1" id="KW-0808">Transferase</keyword>
<accession>A0A0H3C7D9</accession>
<evidence type="ECO:0000259" key="4">
    <source>
        <dbReference type="Pfam" id="PF12804"/>
    </source>
</evidence>
<evidence type="ECO:0000256" key="3">
    <source>
        <dbReference type="ARBA" id="ARBA00022842"/>
    </source>
</evidence>
<dbReference type="InterPro" id="IPR025877">
    <property type="entry name" value="MobA-like_NTP_Trfase"/>
</dbReference>
<sequence length="253" mass="28039">MQPVKTLILSAGQGKRLSPLTDDRPKCLVELAGRSVLEWQLRHLHQAGVTEAVVVTGFRSDLVEAEVARLSLPGMTVRTLYNPFYSVTDNLATCWLAREEMRGGPFMILNGDTLFEPAIAERLLSAPDAPITVTVDRKAGGYDADDMKVLTDGDALRAIGKTITEYDAESIGFLRFNTEGSALFVKTLEAIMRTSEGLKRWYLSVINEIAQNHDVVRVRSIEGLDWAEMDFPEDLVRNRALTAQWAAQEAEAV</sequence>
<dbReference type="RefSeq" id="YP_002516583.1">
    <property type="nucleotide sequence ID" value="NC_011916.1"/>
</dbReference>
<organism evidence="5 6">
    <name type="scientific">Caulobacter vibrioides (strain NA1000 / CB15N)</name>
    <name type="common">Caulobacter crescentus</name>
    <dbReference type="NCBI Taxonomy" id="565050"/>
    <lineage>
        <taxon>Bacteria</taxon>
        <taxon>Pseudomonadati</taxon>
        <taxon>Pseudomonadota</taxon>
        <taxon>Alphaproteobacteria</taxon>
        <taxon>Caulobacterales</taxon>
        <taxon>Caulobacteraceae</taxon>
        <taxon>Caulobacter</taxon>
    </lineage>
</organism>
<dbReference type="RefSeq" id="WP_010919036.1">
    <property type="nucleotide sequence ID" value="NC_011916.1"/>
</dbReference>
<evidence type="ECO:0000256" key="2">
    <source>
        <dbReference type="ARBA" id="ARBA00022695"/>
    </source>
</evidence>
<dbReference type="InterPro" id="IPR029044">
    <property type="entry name" value="Nucleotide-diphossugar_trans"/>
</dbReference>